<organism evidence="16 17">
    <name type="scientific">Sporolactobacillus nakayamae</name>
    <dbReference type="NCBI Taxonomy" id="269670"/>
    <lineage>
        <taxon>Bacteria</taxon>
        <taxon>Bacillati</taxon>
        <taxon>Bacillota</taxon>
        <taxon>Bacilli</taxon>
        <taxon>Bacillales</taxon>
        <taxon>Sporolactobacillaceae</taxon>
        <taxon>Sporolactobacillus</taxon>
    </lineage>
</organism>
<evidence type="ECO:0000256" key="11">
    <source>
        <dbReference type="ARBA" id="ARBA00023136"/>
    </source>
</evidence>
<dbReference type="SMART" id="SM00448">
    <property type="entry name" value="REC"/>
    <property type="match status" value="1"/>
</dbReference>
<dbReference type="InterPro" id="IPR010559">
    <property type="entry name" value="Sig_transdc_His_kin_internal"/>
</dbReference>
<keyword evidence="6" id="KW-0808">Transferase</keyword>
<dbReference type="STRING" id="269670.SAMN02982927_02986"/>
<comment type="catalytic activity">
    <reaction evidence="1">
        <text>ATP + protein L-histidine = ADP + protein N-phospho-L-histidine.</text>
        <dbReference type="EC" id="2.7.13.3"/>
    </reaction>
</comment>
<evidence type="ECO:0000259" key="14">
    <source>
        <dbReference type="PROSITE" id="PS50109"/>
    </source>
</evidence>
<keyword evidence="9" id="KW-0067">ATP-binding</keyword>
<dbReference type="SMART" id="SM00388">
    <property type="entry name" value="HisKA"/>
    <property type="match status" value="1"/>
</dbReference>
<keyword evidence="13" id="KW-1133">Transmembrane helix</keyword>
<dbReference type="PANTHER" id="PTHR43547:SF2">
    <property type="entry name" value="HYBRID SIGNAL TRANSDUCTION HISTIDINE KINASE C"/>
    <property type="match status" value="1"/>
</dbReference>
<dbReference type="Pfam" id="PF06580">
    <property type="entry name" value="His_kinase"/>
    <property type="match status" value="1"/>
</dbReference>
<keyword evidence="11 13" id="KW-0472">Membrane</keyword>
<dbReference type="EC" id="2.7.13.3" evidence="3"/>
<dbReference type="InterPro" id="IPR036890">
    <property type="entry name" value="HATPase_C_sf"/>
</dbReference>
<feature type="domain" description="Response regulatory" evidence="15">
    <location>
        <begin position="694"/>
        <end position="810"/>
    </location>
</feature>
<dbReference type="EMBL" id="FOOY01000025">
    <property type="protein sequence ID" value="SFG85267.1"/>
    <property type="molecule type" value="Genomic_DNA"/>
</dbReference>
<dbReference type="Pfam" id="PF00512">
    <property type="entry name" value="HisKA"/>
    <property type="match status" value="1"/>
</dbReference>
<dbReference type="PANTHER" id="PTHR43547">
    <property type="entry name" value="TWO-COMPONENT HISTIDINE KINASE"/>
    <property type="match status" value="1"/>
</dbReference>
<feature type="transmembrane region" description="Helical" evidence="13">
    <location>
        <begin position="265"/>
        <end position="289"/>
    </location>
</feature>
<feature type="transmembrane region" description="Helical" evidence="13">
    <location>
        <begin position="358"/>
        <end position="379"/>
    </location>
</feature>
<dbReference type="CDD" id="cd00082">
    <property type="entry name" value="HisKA"/>
    <property type="match status" value="1"/>
</dbReference>
<dbReference type="InterPro" id="IPR011006">
    <property type="entry name" value="CheY-like_superfamily"/>
</dbReference>
<evidence type="ECO:0000313" key="17">
    <source>
        <dbReference type="Proteomes" id="UP000198752"/>
    </source>
</evidence>
<proteinExistence type="predicted"/>
<dbReference type="SUPFAM" id="SSF47384">
    <property type="entry name" value="Homodimeric domain of signal transducing histidine kinase"/>
    <property type="match status" value="1"/>
</dbReference>
<evidence type="ECO:0000256" key="1">
    <source>
        <dbReference type="ARBA" id="ARBA00000085"/>
    </source>
</evidence>
<evidence type="ECO:0000256" key="3">
    <source>
        <dbReference type="ARBA" id="ARBA00012438"/>
    </source>
</evidence>
<dbReference type="AlphaFoldDB" id="A0A1I2VAS0"/>
<dbReference type="Proteomes" id="UP000198752">
    <property type="component" value="Unassembled WGS sequence"/>
</dbReference>
<sequence>MHRVFALFTVLLCYIGLFLILLSWAHFYDVHGPMAKNGVINLNHWNFEKNGNVQLNGTWRFYPNQLLTPKAIHAGHGKHSLMVSVPDNMRNPISKNSSEAQAGTYRLLIHSERGGQMFGLRTIVIYSSNRTYMNGHLIGQSGKPALGNVQQASLRPYVTYFPLKKGINELVIQTARMEGSSGRGITKPIVLGTQERMGRSHDFALFNDMLMIVAFFFMSLYFLGYYSQRRKDIHLLFFSILCLFFAVIISWIGQSRIIYLLIPNLSLSALAAIESVSTIGIGISTFLYLYCAYPKLVSKKILIFGTASALVTLILDFLPFDFLSYVTYFLHSILAVSMLAYASYIFVLAIIQRMEGSIYLTIGIFSMSIFVISIIINSYSSKNPFSVYSIFSLIFLLMLSLMMSKRFSNAFERSESLAKELIRNDKLKDEFIAKTSHEFRTPLNGIINTAQTLLAGKRDRKISEEADKIQMITRIGYRLSALVNDILDMEKIKQGSLTLSLIPLDVFTTVKTELVFYKLLAEKKGLAIVNEIPSDLPLIYADENRFRQILNNLMDNAVNYTQSGQITLSAWQKGQAIEIAVSDTGIGIPASEYTRVFQAFERSNELNQSEGAGLGLSIVKQLAELQNGTIWFDSKVGTGTTFHVTIPIFERNQALEPGAAVRLPIAQSKTNSVDDSSVPLLVTPYRSRKVNAPTILIVDDNLENLRIVIDMLENIPYNVVAVKNGVEALASVSHVKPDLVILDLMMPGMSGFDVCRKIRQQYSLIELPVLMLTAAIINDDKHFAFRAGANDILQKPYNFSEFSARIRGLILMKQVANQATNMEVAFLQSQIRPHFLYNVLNSIIALSYEDIEKSREMTAQFAAYLRGSFDFQNTSAMSTFKKELSLVNSYLTIEKMRFQDRIRISMDVAKNIDFPLPPLMIQPLVENAVQHGINKRKTGGRITLSVKQIENAYEIMVTDNGVGMTEDQVKTIQSKNHGQSVGLKNINERLKHYFGTQLTIRSALGKGTSVSYKITVTTSPRELDD</sequence>
<feature type="transmembrane region" description="Helical" evidence="13">
    <location>
        <begin position="385"/>
        <end position="403"/>
    </location>
</feature>
<comment type="subcellular location">
    <subcellularLocation>
        <location evidence="2">Cell membrane</location>
    </subcellularLocation>
</comment>
<keyword evidence="17" id="KW-1185">Reference proteome</keyword>
<dbReference type="GO" id="GO:0000155">
    <property type="term" value="F:phosphorelay sensor kinase activity"/>
    <property type="evidence" value="ECO:0007669"/>
    <property type="project" value="InterPro"/>
</dbReference>
<dbReference type="RefSeq" id="WP_093674328.1">
    <property type="nucleotide sequence ID" value="NZ_FOOY01000025.1"/>
</dbReference>
<dbReference type="Pfam" id="PF02518">
    <property type="entry name" value="HATPase_c"/>
    <property type="match status" value="2"/>
</dbReference>
<dbReference type="Gene3D" id="3.30.565.10">
    <property type="entry name" value="Histidine kinase-like ATPase, C-terminal domain"/>
    <property type="match status" value="2"/>
</dbReference>
<evidence type="ECO:0000256" key="6">
    <source>
        <dbReference type="ARBA" id="ARBA00022679"/>
    </source>
</evidence>
<evidence type="ECO:0000256" key="4">
    <source>
        <dbReference type="ARBA" id="ARBA00022475"/>
    </source>
</evidence>
<evidence type="ECO:0000256" key="10">
    <source>
        <dbReference type="ARBA" id="ARBA00023012"/>
    </source>
</evidence>
<dbReference type="InterPro" id="IPR005467">
    <property type="entry name" value="His_kinase_dom"/>
</dbReference>
<dbReference type="InterPro" id="IPR004358">
    <property type="entry name" value="Sig_transdc_His_kin-like_C"/>
</dbReference>
<gene>
    <name evidence="16" type="ORF">SAMN02982927_02986</name>
</gene>
<dbReference type="InterPro" id="IPR003661">
    <property type="entry name" value="HisK_dim/P_dom"/>
</dbReference>
<dbReference type="GO" id="GO:0005886">
    <property type="term" value="C:plasma membrane"/>
    <property type="evidence" value="ECO:0007669"/>
    <property type="project" value="UniProtKB-SubCell"/>
</dbReference>
<evidence type="ECO:0000256" key="13">
    <source>
        <dbReference type="SAM" id="Phobius"/>
    </source>
</evidence>
<dbReference type="InterPro" id="IPR001789">
    <property type="entry name" value="Sig_transdc_resp-reg_receiver"/>
</dbReference>
<dbReference type="PROSITE" id="PS50110">
    <property type="entry name" value="RESPONSE_REGULATORY"/>
    <property type="match status" value="1"/>
</dbReference>
<feature type="transmembrane region" description="Helical" evidence="13">
    <location>
        <begin position="326"/>
        <end position="351"/>
    </location>
</feature>
<dbReference type="InterPro" id="IPR003594">
    <property type="entry name" value="HATPase_dom"/>
</dbReference>
<dbReference type="GO" id="GO:0005524">
    <property type="term" value="F:ATP binding"/>
    <property type="evidence" value="ECO:0007669"/>
    <property type="project" value="UniProtKB-KW"/>
</dbReference>
<evidence type="ECO:0000256" key="9">
    <source>
        <dbReference type="ARBA" id="ARBA00022840"/>
    </source>
</evidence>
<dbReference type="Pfam" id="PF00072">
    <property type="entry name" value="Response_reg"/>
    <property type="match status" value="1"/>
</dbReference>
<dbReference type="InterPro" id="IPR036097">
    <property type="entry name" value="HisK_dim/P_sf"/>
</dbReference>
<feature type="transmembrane region" description="Helical" evidence="13">
    <location>
        <begin position="203"/>
        <end position="223"/>
    </location>
</feature>
<feature type="transmembrane region" description="Helical" evidence="13">
    <location>
        <begin position="235"/>
        <end position="253"/>
    </location>
</feature>
<dbReference type="FunFam" id="3.30.565.10:FF:000023">
    <property type="entry name" value="PAS domain-containing sensor histidine kinase"/>
    <property type="match status" value="1"/>
</dbReference>
<feature type="domain" description="Histidine kinase" evidence="14">
    <location>
        <begin position="920"/>
        <end position="1018"/>
    </location>
</feature>
<dbReference type="SUPFAM" id="SSF55874">
    <property type="entry name" value="ATPase domain of HSP90 chaperone/DNA topoisomerase II/histidine kinase"/>
    <property type="match status" value="2"/>
</dbReference>
<evidence type="ECO:0000256" key="12">
    <source>
        <dbReference type="PROSITE-ProRule" id="PRU00169"/>
    </source>
</evidence>
<evidence type="ECO:0000256" key="2">
    <source>
        <dbReference type="ARBA" id="ARBA00004236"/>
    </source>
</evidence>
<keyword evidence="13" id="KW-0812">Transmembrane</keyword>
<evidence type="ECO:0000256" key="8">
    <source>
        <dbReference type="ARBA" id="ARBA00022777"/>
    </source>
</evidence>
<evidence type="ECO:0000259" key="15">
    <source>
        <dbReference type="PROSITE" id="PS50110"/>
    </source>
</evidence>
<name>A0A1I2VAS0_9BACL</name>
<keyword evidence="7" id="KW-0547">Nucleotide-binding</keyword>
<dbReference type="OrthoDB" id="9809348at2"/>
<reference evidence="17" key="1">
    <citation type="submission" date="2016-10" db="EMBL/GenBank/DDBJ databases">
        <authorList>
            <person name="Varghese N."/>
            <person name="Submissions S."/>
        </authorList>
    </citation>
    <scope>NUCLEOTIDE SEQUENCE [LARGE SCALE GENOMIC DNA]</scope>
    <source>
        <strain evidence="17">ATCC 700379</strain>
    </source>
</reference>
<evidence type="ECO:0000256" key="5">
    <source>
        <dbReference type="ARBA" id="ARBA00022553"/>
    </source>
</evidence>
<feature type="transmembrane region" description="Helical" evidence="13">
    <location>
        <begin position="301"/>
        <end position="320"/>
    </location>
</feature>
<evidence type="ECO:0000313" key="16">
    <source>
        <dbReference type="EMBL" id="SFG85267.1"/>
    </source>
</evidence>
<feature type="domain" description="Histidine kinase" evidence="14">
    <location>
        <begin position="434"/>
        <end position="650"/>
    </location>
</feature>
<keyword evidence="5 12" id="KW-0597">Phosphoprotein</keyword>
<dbReference type="SMART" id="SM00387">
    <property type="entry name" value="HATPase_c"/>
    <property type="match status" value="2"/>
</dbReference>
<dbReference type="PRINTS" id="PR00344">
    <property type="entry name" value="BCTRLSENSOR"/>
</dbReference>
<keyword evidence="4" id="KW-1003">Cell membrane</keyword>
<evidence type="ECO:0000256" key="7">
    <source>
        <dbReference type="ARBA" id="ARBA00022741"/>
    </source>
</evidence>
<keyword evidence="10" id="KW-0902">Two-component regulatory system</keyword>
<dbReference type="Gene3D" id="3.40.50.2300">
    <property type="match status" value="1"/>
</dbReference>
<dbReference type="SUPFAM" id="SSF52172">
    <property type="entry name" value="CheY-like"/>
    <property type="match status" value="1"/>
</dbReference>
<dbReference type="Gene3D" id="1.10.287.130">
    <property type="match status" value="1"/>
</dbReference>
<accession>A0A1I2VAS0</accession>
<keyword evidence="8 16" id="KW-0418">Kinase</keyword>
<feature type="modified residue" description="4-aspartylphosphate" evidence="12">
    <location>
        <position position="743"/>
    </location>
</feature>
<protein>
    <recommendedName>
        <fullName evidence="3">histidine kinase</fullName>
        <ecNumber evidence="3">2.7.13.3</ecNumber>
    </recommendedName>
</protein>
<dbReference type="PROSITE" id="PS50109">
    <property type="entry name" value="HIS_KIN"/>
    <property type="match status" value="2"/>
</dbReference>